<evidence type="ECO:0000313" key="2">
    <source>
        <dbReference type="EMBL" id="AUN29200.1"/>
    </source>
</evidence>
<dbReference type="InterPro" id="IPR016181">
    <property type="entry name" value="Acyl_CoA_acyltransferase"/>
</dbReference>
<name>A0A2K9N7U2_9PROT</name>
<feature type="domain" description="N-acetyltransferase" evidence="1">
    <location>
        <begin position="2"/>
        <end position="159"/>
    </location>
</feature>
<dbReference type="Pfam" id="PF00583">
    <property type="entry name" value="Acetyltransf_1"/>
    <property type="match status" value="1"/>
</dbReference>
<dbReference type="SUPFAM" id="SSF55729">
    <property type="entry name" value="Acyl-CoA N-acyltransferases (Nat)"/>
    <property type="match status" value="1"/>
</dbReference>
<accession>A0A2K9N7U2</accession>
<dbReference type="PROSITE" id="PS51186">
    <property type="entry name" value="GNAT"/>
    <property type="match status" value="1"/>
</dbReference>
<sequence length="179" mass="19317">MTVFRPLLPAEAARYTAHLLRLSASDRRARFMGGLCDDAVRAHVGRIDWSQSIILAAIVGGEVRGAVELRLAGARAELAITIETDWQNQGLGGMLVRRAFTMARNRSVRGIELYCLGDNHRMLRIAGRLAALVSFDGGEVHCDFQLAPADAFSLGLEAMDRGGSALTMMLEPAGLPRAA</sequence>
<dbReference type="Proteomes" id="UP000234752">
    <property type="component" value="Chromosome eg_1"/>
</dbReference>
<organism evidence="2 3">
    <name type="scientific">Niveispirillum cyanobacteriorum</name>
    <dbReference type="NCBI Taxonomy" id="1612173"/>
    <lineage>
        <taxon>Bacteria</taxon>
        <taxon>Pseudomonadati</taxon>
        <taxon>Pseudomonadota</taxon>
        <taxon>Alphaproteobacteria</taxon>
        <taxon>Rhodospirillales</taxon>
        <taxon>Azospirillaceae</taxon>
        <taxon>Niveispirillum</taxon>
    </lineage>
</organism>
<keyword evidence="3" id="KW-1185">Reference proteome</keyword>
<keyword evidence="2" id="KW-0808">Transferase</keyword>
<gene>
    <name evidence="2" type="ORF">C0V82_02255</name>
</gene>
<dbReference type="OrthoDB" id="7843527at2"/>
<dbReference type="CDD" id="cd04301">
    <property type="entry name" value="NAT_SF"/>
    <property type="match status" value="1"/>
</dbReference>
<dbReference type="InterPro" id="IPR000182">
    <property type="entry name" value="GNAT_dom"/>
</dbReference>
<dbReference type="GO" id="GO:0016747">
    <property type="term" value="F:acyltransferase activity, transferring groups other than amino-acyl groups"/>
    <property type="evidence" value="ECO:0007669"/>
    <property type="project" value="InterPro"/>
</dbReference>
<dbReference type="EMBL" id="CP025611">
    <property type="protein sequence ID" value="AUN29200.1"/>
    <property type="molecule type" value="Genomic_DNA"/>
</dbReference>
<dbReference type="AlphaFoldDB" id="A0A2K9N7U2"/>
<proteinExistence type="predicted"/>
<evidence type="ECO:0000313" key="3">
    <source>
        <dbReference type="Proteomes" id="UP000234752"/>
    </source>
</evidence>
<dbReference type="RefSeq" id="WP_102110945.1">
    <property type="nucleotide sequence ID" value="NZ_BMGN01000004.1"/>
</dbReference>
<protein>
    <submittedName>
        <fullName evidence="2">N-acetyltransferase</fullName>
    </submittedName>
</protein>
<evidence type="ECO:0000259" key="1">
    <source>
        <dbReference type="PROSITE" id="PS51186"/>
    </source>
</evidence>
<reference evidence="2 3" key="1">
    <citation type="submission" date="2017-12" db="EMBL/GenBank/DDBJ databases">
        <title>Genomes of bacteria within cyanobacterial aggregates.</title>
        <authorList>
            <person name="Cai H."/>
        </authorList>
    </citation>
    <scope>NUCLEOTIDE SEQUENCE [LARGE SCALE GENOMIC DNA]</scope>
    <source>
        <strain evidence="2 3">TH16</strain>
    </source>
</reference>
<dbReference type="KEGG" id="ncb:C0V82_02255"/>
<dbReference type="Gene3D" id="3.40.630.30">
    <property type="match status" value="1"/>
</dbReference>